<keyword evidence="2" id="KW-1185">Reference proteome</keyword>
<dbReference type="EMBL" id="LYMM01000046">
    <property type="protein sequence ID" value="PNU03665.1"/>
    <property type="molecule type" value="Genomic_DNA"/>
</dbReference>
<dbReference type="Proteomes" id="UP000236327">
    <property type="component" value="Unassembled WGS sequence"/>
</dbReference>
<evidence type="ECO:0000313" key="2">
    <source>
        <dbReference type="Proteomes" id="UP000236327"/>
    </source>
</evidence>
<reference evidence="1 2" key="1">
    <citation type="submission" date="2016-05" db="EMBL/GenBank/DDBJ databases">
        <title>Complete genome sequence of Novosphingobium guangzhouense SA925(T).</title>
        <authorList>
            <person name="Sha S."/>
        </authorList>
    </citation>
    <scope>NUCLEOTIDE SEQUENCE [LARGE SCALE GENOMIC DNA]</scope>
    <source>
        <strain evidence="1 2">SA925</strain>
    </source>
</reference>
<organism evidence="1 2">
    <name type="scientific">Novosphingobium guangzhouense</name>
    <dbReference type="NCBI Taxonomy" id="1850347"/>
    <lineage>
        <taxon>Bacteria</taxon>
        <taxon>Pseudomonadati</taxon>
        <taxon>Pseudomonadota</taxon>
        <taxon>Alphaproteobacteria</taxon>
        <taxon>Sphingomonadales</taxon>
        <taxon>Sphingomonadaceae</taxon>
        <taxon>Novosphingobium</taxon>
    </lineage>
</organism>
<keyword evidence="1" id="KW-0808">Transferase</keyword>
<sequence length="347" mass="37296">MSRRPIGYYVHHHGAGHLHRAEAIRAKASRPIVLLGTGMKDGDIDLPDDRPPSGRFDGIDQAASRPDALHYAPLFHEGVRLRAAKITNWIAEAEPSLLVVDVSVEVAMIARLASVPTVYVRLGGERSDPAHLDAFRGASAILAPFQPAFEVPTIPDWVREKTLYVPGVTAPPVRAQAHANRILVVMGQGGEPGDGDLIADAARACPQWRWRVIGPATPARDCPANLEMCGWVSRPEVEIAHAAIVVGSAGDGLVGAVMAADKPFICIPQERPFGEQEASGRGLKALGAAIVVPEWPAGLCWPRLLEDAVGRPAAPRRGLYDPHAASKVAEWLERHADLMLERGELQA</sequence>
<dbReference type="RefSeq" id="WP_103097257.1">
    <property type="nucleotide sequence ID" value="NZ_LYMM01000046.1"/>
</dbReference>
<dbReference type="Gene3D" id="3.40.50.2000">
    <property type="entry name" value="Glycogen Phosphorylase B"/>
    <property type="match status" value="1"/>
</dbReference>
<protein>
    <submittedName>
        <fullName evidence="1">Glycosyltransferase</fullName>
    </submittedName>
</protein>
<gene>
    <name evidence="1" type="ORF">A8V01_23055</name>
</gene>
<dbReference type="AlphaFoldDB" id="A0A2K2FXY8"/>
<dbReference type="SUPFAM" id="SSF53756">
    <property type="entry name" value="UDP-Glycosyltransferase/glycogen phosphorylase"/>
    <property type="match status" value="1"/>
</dbReference>
<dbReference type="GO" id="GO:0016740">
    <property type="term" value="F:transferase activity"/>
    <property type="evidence" value="ECO:0007669"/>
    <property type="project" value="UniProtKB-KW"/>
</dbReference>
<accession>A0A2K2FXY8</accession>
<evidence type="ECO:0000313" key="1">
    <source>
        <dbReference type="EMBL" id="PNU03665.1"/>
    </source>
</evidence>
<name>A0A2K2FXY8_9SPHN</name>
<comment type="caution">
    <text evidence="1">The sequence shown here is derived from an EMBL/GenBank/DDBJ whole genome shotgun (WGS) entry which is preliminary data.</text>
</comment>
<dbReference type="OrthoDB" id="9809594at2"/>
<proteinExistence type="predicted"/>